<dbReference type="PANTHER" id="PTHR35127">
    <property type="entry name" value="OS03G0736900 PROTEIN"/>
    <property type="match status" value="1"/>
</dbReference>
<dbReference type="OrthoDB" id="2013011at2759"/>
<organism evidence="3 5">
    <name type="scientific">Punica granatum</name>
    <name type="common">Pomegranate</name>
    <dbReference type="NCBI Taxonomy" id="22663"/>
    <lineage>
        <taxon>Eukaryota</taxon>
        <taxon>Viridiplantae</taxon>
        <taxon>Streptophyta</taxon>
        <taxon>Embryophyta</taxon>
        <taxon>Tracheophyta</taxon>
        <taxon>Spermatophyta</taxon>
        <taxon>Magnoliopsida</taxon>
        <taxon>eudicotyledons</taxon>
        <taxon>Gunneridae</taxon>
        <taxon>Pentapetalae</taxon>
        <taxon>rosids</taxon>
        <taxon>malvids</taxon>
        <taxon>Myrtales</taxon>
        <taxon>Lythraceae</taxon>
        <taxon>Punica</taxon>
    </lineage>
</organism>
<name>A0A218XQX7_PUNGR</name>
<sequence>MASVGIRYGVGGSSCSLRRDVGPATGRERPSSLVISNHSRSHAGNGAISISRDPRRNDPKFPGSWIEGGGDGDSESRAVANRRMDEWMTTSVSEIVKKLPEAPLFVQVRERDQGGGRRFFDLKVEKEVGAGHWDAVRAEWEKGETSLPEGVIFVEELVDNEEKSDDVRIDDDGERINQIWGIIVQGKGANCGVPACYLLKTTRVSSGLGFCAVHFFLTRVKNFREKAKTQLDKCWLVR</sequence>
<reference evidence="3" key="2">
    <citation type="submission" date="2017-06" db="EMBL/GenBank/DDBJ databases">
        <title>The pomegranate genome and the genomics of punicalagin biosynthesis.</title>
        <authorList>
            <person name="Xu C."/>
        </authorList>
    </citation>
    <scope>NUCLEOTIDE SEQUENCE [LARGE SCALE GENOMIC DNA]</scope>
    <source>
        <tissue evidence="3">Fresh leaf</tissue>
    </source>
</reference>
<reference evidence="5" key="1">
    <citation type="journal article" date="2017" name="Plant J.">
        <title>The pomegranate (Punica granatum L.) genome and the genomics of punicalagin biosynthesis.</title>
        <authorList>
            <person name="Qin G."/>
            <person name="Xu C."/>
            <person name="Ming R."/>
            <person name="Tang H."/>
            <person name="Guyot R."/>
            <person name="Kramer E.M."/>
            <person name="Hu Y."/>
            <person name="Yi X."/>
            <person name="Qi Y."/>
            <person name="Xu X."/>
            <person name="Gao Z."/>
            <person name="Pan H."/>
            <person name="Jian J."/>
            <person name="Tian Y."/>
            <person name="Yue Z."/>
            <person name="Xu Y."/>
        </authorList>
    </citation>
    <scope>NUCLEOTIDE SEQUENCE [LARGE SCALE GENOMIC DNA]</scope>
    <source>
        <strain evidence="5">cv. Dabenzi</strain>
    </source>
</reference>
<evidence type="ECO:0000256" key="1">
    <source>
        <dbReference type="SAM" id="MobiDB-lite"/>
    </source>
</evidence>
<keyword evidence="6" id="KW-1185">Reference proteome</keyword>
<feature type="compositionally biased region" description="Basic and acidic residues" evidence="1">
    <location>
        <begin position="17"/>
        <end position="30"/>
    </location>
</feature>
<dbReference type="EMBL" id="MTKT01000813">
    <property type="protein sequence ID" value="OWM87344.1"/>
    <property type="molecule type" value="Genomic_DNA"/>
</dbReference>
<dbReference type="Proteomes" id="UP000197138">
    <property type="component" value="Unassembled WGS sequence"/>
</dbReference>
<gene>
    <name evidence="3" type="ORF">CDL15_Pgr022455</name>
    <name evidence="4" type="ORF">CRG98_033439</name>
</gene>
<evidence type="ECO:0000259" key="2">
    <source>
        <dbReference type="Pfam" id="PF25089"/>
    </source>
</evidence>
<evidence type="ECO:0000313" key="6">
    <source>
        <dbReference type="Proteomes" id="UP000233551"/>
    </source>
</evidence>
<evidence type="ECO:0000313" key="5">
    <source>
        <dbReference type="Proteomes" id="UP000197138"/>
    </source>
</evidence>
<dbReference type="PANTHER" id="PTHR35127:SF1">
    <property type="entry name" value="GENOME ASSEMBLY, CHROMOSOME: A10"/>
    <property type="match status" value="1"/>
</dbReference>
<feature type="region of interest" description="Disordered" evidence="1">
    <location>
        <begin position="15"/>
        <end position="76"/>
    </location>
</feature>
<accession>A0A218XQX7</accession>
<feature type="domain" description="DUF7804" evidence="2">
    <location>
        <begin position="79"/>
        <end position="164"/>
    </location>
</feature>
<comment type="caution">
    <text evidence="3">The sequence shown here is derived from an EMBL/GenBank/DDBJ whole genome shotgun (WGS) entry which is preliminary data.</text>
</comment>
<dbReference type="Pfam" id="PF25089">
    <property type="entry name" value="DUF7804"/>
    <property type="match status" value="1"/>
</dbReference>
<dbReference type="EMBL" id="PGOL01002669">
    <property type="protein sequence ID" value="PKI46181.1"/>
    <property type="molecule type" value="Genomic_DNA"/>
</dbReference>
<dbReference type="InterPro" id="IPR056706">
    <property type="entry name" value="DUF7804"/>
</dbReference>
<reference evidence="4 6" key="3">
    <citation type="submission" date="2017-11" db="EMBL/GenBank/DDBJ databases">
        <title>De-novo sequencing of pomegranate (Punica granatum L.) genome.</title>
        <authorList>
            <person name="Akparov Z."/>
            <person name="Amiraslanov A."/>
            <person name="Hajiyeva S."/>
            <person name="Abbasov M."/>
            <person name="Kaur K."/>
            <person name="Hamwieh A."/>
            <person name="Solovyev V."/>
            <person name="Salamov A."/>
            <person name="Braich B."/>
            <person name="Kosarev P."/>
            <person name="Mahmoud A."/>
            <person name="Hajiyev E."/>
            <person name="Babayeva S."/>
            <person name="Izzatullayeva V."/>
            <person name="Mammadov A."/>
            <person name="Mammadov A."/>
            <person name="Sharifova S."/>
            <person name="Ojaghi J."/>
            <person name="Eynullazada K."/>
            <person name="Bayramov B."/>
            <person name="Abdulazimova A."/>
            <person name="Shahmuradov I."/>
        </authorList>
    </citation>
    <scope>NUCLEOTIDE SEQUENCE [LARGE SCALE GENOMIC DNA]</scope>
    <source>
        <strain evidence="4">AG2017</strain>
        <strain evidence="6">cv. AG2017</strain>
        <tissue evidence="4">Leaf</tissue>
    </source>
</reference>
<evidence type="ECO:0000313" key="3">
    <source>
        <dbReference type="EMBL" id="OWM87344.1"/>
    </source>
</evidence>
<dbReference type="STRING" id="22663.A0A218XQX7"/>
<dbReference type="AlphaFoldDB" id="A0A218XQX7"/>
<evidence type="ECO:0000313" key="4">
    <source>
        <dbReference type="EMBL" id="PKI46181.1"/>
    </source>
</evidence>
<proteinExistence type="predicted"/>
<protein>
    <recommendedName>
        <fullName evidence="2">DUF7804 domain-containing protein</fullName>
    </recommendedName>
</protein>
<dbReference type="Proteomes" id="UP000233551">
    <property type="component" value="Unassembled WGS sequence"/>
</dbReference>
<dbReference type="GeneID" id="116189366"/>